<keyword evidence="3" id="KW-1185">Reference proteome</keyword>
<dbReference type="SUPFAM" id="SSF57783">
    <property type="entry name" value="Zinc beta-ribbon"/>
    <property type="match status" value="1"/>
</dbReference>
<dbReference type="OrthoDB" id="784829at2"/>
<dbReference type="InterPro" id="IPR036977">
    <property type="entry name" value="DNA_primase_Znf_CHC2"/>
</dbReference>
<name>A0A1I4E419_9PROT</name>
<dbReference type="RefSeq" id="WP_139218569.1">
    <property type="nucleotide sequence ID" value="NZ_FOSP01000025.1"/>
</dbReference>
<evidence type="ECO:0000259" key="1">
    <source>
        <dbReference type="Pfam" id="PF01807"/>
    </source>
</evidence>
<dbReference type="Pfam" id="PF01807">
    <property type="entry name" value="Zn_ribbon_DnaG"/>
    <property type="match status" value="1"/>
</dbReference>
<reference evidence="3" key="1">
    <citation type="submission" date="2016-10" db="EMBL/GenBank/DDBJ databases">
        <authorList>
            <person name="Varghese N."/>
            <person name="Submissions S."/>
        </authorList>
    </citation>
    <scope>NUCLEOTIDE SEQUENCE [LARGE SCALE GENOMIC DNA]</scope>
    <source>
        <strain evidence="3">Nm69</strain>
    </source>
</reference>
<evidence type="ECO:0000313" key="3">
    <source>
        <dbReference type="Proteomes" id="UP000199533"/>
    </source>
</evidence>
<dbReference type="GO" id="GO:0006260">
    <property type="term" value="P:DNA replication"/>
    <property type="evidence" value="ECO:0007669"/>
    <property type="project" value="InterPro"/>
</dbReference>
<proteinExistence type="predicted"/>
<dbReference type="Proteomes" id="UP000199533">
    <property type="component" value="Unassembled WGS sequence"/>
</dbReference>
<evidence type="ECO:0000313" key="2">
    <source>
        <dbReference type="EMBL" id="SFK99327.1"/>
    </source>
</evidence>
<dbReference type="InterPro" id="IPR002694">
    <property type="entry name" value="Znf_CHC2"/>
</dbReference>
<organism evidence="2 3">
    <name type="scientific">Nitrosomonas aestuarii</name>
    <dbReference type="NCBI Taxonomy" id="52441"/>
    <lineage>
        <taxon>Bacteria</taxon>
        <taxon>Pseudomonadati</taxon>
        <taxon>Pseudomonadota</taxon>
        <taxon>Betaproteobacteria</taxon>
        <taxon>Nitrosomonadales</taxon>
        <taxon>Nitrosomonadaceae</taxon>
        <taxon>Nitrosomonas</taxon>
    </lineage>
</organism>
<dbReference type="GO" id="GO:0008270">
    <property type="term" value="F:zinc ion binding"/>
    <property type="evidence" value="ECO:0007669"/>
    <property type="project" value="InterPro"/>
</dbReference>
<dbReference type="Gene3D" id="3.90.580.10">
    <property type="entry name" value="Zinc finger, CHC2-type domain"/>
    <property type="match status" value="1"/>
</dbReference>
<accession>A0A1I4E419</accession>
<sequence>MATKEKATLAQVAGENSHSNYTKHGIDYLLAQLHKVRQTGHGRWIGCCPSHNDKSPSLTIRDDDGVILLKCFAGCSAYEIVSAVGMEMSNLFPEQREYSKQNISKNPFPAADVLRCIQMEALIVAVTACNIVKDTSLSDKEKNRLLIAAARIGGAYV</sequence>
<feature type="domain" description="Zinc finger CHC2-type" evidence="1">
    <location>
        <begin position="27"/>
        <end position="78"/>
    </location>
</feature>
<dbReference type="STRING" id="52441.SAMN05216302_10252"/>
<dbReference type="EMBL" id="FOSP01000025">
    <property type="protein sequence ID" value="SFK99327.1"/>
    <property type="molecule type" value="Genomic_DNA"/>
</dbReference>
<dbReference type="AlphaFoldDB" id="A0A1I4E419"/>
<dbReference type="GO" id="GO:0003677">
    <property type="term" value="F:DNA binding"/>
    <property type="evidence" value="ECO:0007669"/>
    <property type="project" value="InterPro"/>
</dbReference>
<gene>
    <name evidence="2" type="ORF">SAMN05216302_10252</name>
</gene>
<dbReference type="GO" id="GO:0003899">
    <property type="term" value="F:DNA-directed RNA polymerase activity"/>
    <property type="evidence" value="ECO:0007669"/>
    <property type="project" value="InterPro"/>
</dbReference>
<protein>
    <submittedName>
        <fullName evidence="2">CHC2 zinc finger</fullName>
    </submittedName>
</protein>